<sequence length="847" mass="95148">MKSITSLALRYLWQQKKRTGLTILGIIISVSMITSIGTILMSFRDTEIQRIKEEEGAHHVTFYGLDLDQYSFLKANSKLNKVAMEIPAGHGYIGAQYSNTADIPKDATTVNFIGYNGDFFELSRFKLTEGRGPEKKNEVALEEWLLHRHDLSVGDMVELPLGHIHRYEGDEGVWIDEFSLNKVKKFEIVGTVTRPHKGIAGVGVLPYDVALENQGERSPNAFFTVKSGLSVTDTTEEIAREINLEEGRPYYNRYLLLLKGQVVDDGAAREFAAIGSIVLFLVSLVTLATIAVIYNSFNISMLERVKQFGIMRSIGATPKQIRRIVYVEAAIQSVIAIPLGLMAGVLAMHTVFYLLSKDAYSTLGNFTVTTSPFVLLISAIVGFIAVIFSALIPAVNAGRKQPLEAIFYRPKLKKQKYKKRKGFILSKLFSWEISLAYKNLQRNKKRFIITAFSLSISVILFIVFSIFSHYALRIDSTRAYYTEDFELVNNETKVLYSDQDYTDILELTGVESAYPKMEYWAELIISPDDVSRQYEQQLNKPNGERLNDPIDGMDVRIIGYNKALFNLAEKELTAGSVNYSELKESAGVLLVQNNRIFTDTGLSIVPVTDYSVGDTVTIDLGEGEKFEYKVMGILDRAPIGNDFGTNGEPFVIMADEIYQDTVVEGYDGFYVNAEEGIDSTTHMALNDELTLITERVNGFVHDNLHLVRRDRQVMREISVFIYGFIVLISVIGALNIINTVSTNLLTRTKEFAMLRAVGMGPKSLINMIRYEAILSGVIGVIYGCIIGNLLGYWLYNLMSDIREVPWEFPWTPNIIVIIAAIVVSLLASRATVQRVKEMNIIDTLREE</sequence>
<reference evidence="10" key="2">
    <citation type="submission" date="2024-06" db="EMBL/GenBank/DDBJ databases">
        <authorList>
            <person name="Petrova K.O."/>
            <person name="Toshchakov S.V."/>
            <person name="Boltjanskaja Y.V."/>
            <person name="Kevbrin V.V."/>
        </authorList>
    </citation>
    <scope>NUCLEOTIDE SEQUENCE</scope>
    <source>
        <strain evidence="10">Z-710</strain>
    </source>
</reference>
<name>A0AAU8HTR1_9FIRM</name>
<dbReference type="InterPro" id="IPR003838">
    <property type="entry name" value="ABC3_permease_C"/>
</dbReference>
<evidence type="ECO:0000256" key="2">
    <source>
        <dbReference type="ARBA" id="ARBA00022475"/>
    </source>
</evidence>
<dbReference type="AlphaFoldDB" id="A0AAU8HTR1"/>
<reference evidence="10" key="1">
    <citation type="journal article" date="2018" name="Antonie Van Leeuwenhoek">
        <title>Proteinivorax hydrogeniformans sp. nov., an anaerobic, haloalkaliphilic bacterium fermenting proteinaceous compounds with high hydrogen production.</title>
        <authorList>
            <person name="Boltyanskaya Y."/>
            <person name="Detkova E."/>
            <person name="Pimenov N."/>
            <person name="Kevbrin V."/>
        </authorList>
    </citation>
    <scope>NUCLEOTIDE SEQUENCE</scope>
    <source>
        <strain evidence="10">Z-710</strain>
    </source>
</reference>
<feature type="domain" description="ABC3 transporter permease C-terminal" evidence="8">
    <location>
        <begin position="724"/>
        <end position="839"/>
    </location>
</feature>
<feature type="transmembrane region" description="Helical" evidence="7">
    <location>
        <begin position="21"/>
        <end position="43"/>
    </location>
</feature>
<evidence type="ECO:0000256" key="5">
    <source>
        <dbReference type="ARBA" id="ARBA00023136"/>
    </source>
</evidence>
<keyword evidence="3 7" id="KW-0812">Transmembrane</keyword>
<protein>
    <submittedName>
        <fullName evidence="10">ABC transporter permease</fullName>
    </submittedName>
</protein>
<gene>
    <name evidence="10" type="ORF">PRVXH_002418</name>
</gene>
<feature type="transmembrane region" description="Helical" evidence="7">
    <location>
        <begin position="772"/>
        <end position="794"/>
    </location>
</feature>
<feature type="transmembrane region" description="Helical" evidence="7">
    <location>
        <begin position="719"/>
        <end position="745"/>
    </location>
</feature>
<dbReference type="GO" id="GO:0022857">
    <property type="term" value="F:transmembrane transporter activity"/>
    <property type="evidence" value="ECO:0007669"/>
    <property type="project" value="TreeGrafter"/>
</dbReference>
<dbReference type="RefSeq" id="WP_353893014.1">
    <property type="nucleotide sequence ID" value="NZ_CP159485.1"/>
</dbReference>
<dbReference type="InterPro" id="IPR025857">
    <property type="entry name" value="MacB_PCD"/>
</dbReference>
<evidence type="ECO:0000313" key="10">
    <source>
        <dbReference type="EMBL" id="XCI28458.1"/>
    </source>
</evidence>
<keyword evidence="5 7" id="KW-0472">Membrane</keyword>
<feature type="transmembrane region" description="Helical" evidence="7">
    <location>
        <begin position="373"/>
        <end position="395"/>
    </location>
</feature>
<proteinExistence type="inferred from homology"/>
<dbReference type="GO" id="GO:0005886">
    <property type="term" value="C:plasma membrane"/>
    <property type="evidence" value="ECO:0007669"/>
    <property type="project" value="UniProtKB-SubCell"/>
</dbReference>
<feature type="transmembrane region" description="Helical" evidence="7">
    <location>
        <begin position="814"/>
        <end position="832"/>
    </location>
</feature>
<evidence type="ECO:0000259" key="8">
    <source>
        <dbReference type="Pfam" id="PF02687"/>
    </source>
</evidence>
<evidence type="ECO:0000256" key="7">
    <source>
        <dbReference type="SAM" id="Phobius"/>
    </source>
</evidence>
<dbReference type="InterPro" id="IPR050250">
    <property type="entry name" value="Macrolide_Exporter_MacB"/>
</dbReference>
<feature type="transmembrane region" description="Helical" evidence="7">
    <location>
        <begin position="271"/>
        <end position="294"/>
    </location>
</feature>
<dbReference type="PANTHER" id="PTHR30572:SF4">
    <property type="entry name" value="ABC TRANSPORTER PERMEASE YTRF"/>
    <property type="match status" value="1"/>
</dbReference>
<evidence type="ECO:0000259" key="9">
    <source>
        <dbReference type="Pfam" id="PF12704"/>
    </source>
</evidence>
<keyword evidence="2" id="KW-1003">Cell membrane</keyword>
<feature type="transmembrane region" description="Helical" evidence="7">
    <location>
        <begin position="447"/>
        <end position="472"/>
    </location>
</feature>
<comment type="subcellular location">
    <subcellularLocation>
        <location evidence="1">Cell membrane</location>
        <topology evidence="1">Multi-pass membrane protein</topology>
    </subcellularLocation>
</comment>
<evidence type="ECO:0000256" key="1">
    <source>
        <dbReference type="ARBA" id="ARBA00004651"/>
    </source>
</evidence>
<dbReference type="PANTHER" id="PTHR30572">
    <property type="entry name" value="MEMBRANE COMPONENT OF TRANSPORTER-RELATED"/>
    <property type="match status" value="1"/>
</dbReference>
<accession>A0AAU8HTR1</accession>
<feature type="domain" description="MacB-like periplasmic core" evidence="9">
    <location>
        <begin position="19"/>
        <end position="239"/>
    </location>
</feature>
<keyword evidence="4 7" id="KW-1133">Transmembrane helix</keyword>
<organism evidence="10">
    <name type="scientific">Proteinivorax hydrogeniformans</name>
    <dbReference type="NCBI Taxonomy" id="1826727"/>
    <lineage>
        <taxon>Bacteria</taxon>
        <taxon>Bacillati</taxon>
        <taxon>Bacillota</taxon>
        <taxon>Clostridia</taxon>
        <taxon>Eubacteriales</taxon>
        <taxon>Proteinivoracaceae</taxon>
        <taxon>Proteinivorax</taxon>
    </lineage>
</organism>
<feature type="domain" description="ABC3 transporter permease C-terminal" evidence="8">
    <location>
        <begin position="280"/>
        <end position="402"/>
    </location>
</feature>
<comment type="similarity">
    <text evidence="6">Belongs to the ABC-4 integral membrane protein family.</text>
</comment>
<evidence type="ECO:0000256" key="3">
    <source>
        <dbReference type="ARBA" id="ARBA00022692"/>
    </source>
</evidence>
<dbReference type="Pfam" id="PF12704">
    <property type="entry name" value="MacB_PCD"/>
    <property type="match status" value="1"/>
</dbReference>
<dbReference type="Pfam" id="PF02687">
    <property type="entry name" value="FtsX"/>
    <property type="match status" value="2"/>
</dbReference>
<evidence type="ECO:0000256" key="4">
    <source>
        <dbReference type="ARBA" id="ARBA00022989"/>
    </source>
</evidence>
<feature type="transmembrane region" description="Helical" evidence="7">
    <location>
        <begin position="329"/>
        <end position="353"/>
    </location>
</feature>
<dbReference type="EMBL" id="CP159485">
    <property type="protein sequence ID" value="XCI28458.1"/>
    <property type="molecule type" value="Genomic_DNA"/>
</dbReference>
<evidence type="ECO:0000256" key="6">
    <source>
        <dbReference type="ARBA" id="ARBA00038076"/>
    </source>
</evidence>